<feature type="chain" id="PRO_5011502768" evidence="2">
    <location>
        <begin position="21"/>
        <end position="261"/>
    </location>
</feature>
<protein>
    <submittedName>
        <fullName evidence="4">Phospholipase/Carboxylesterase</fullName>
    </submittedName>
</protein>
<dbReference type="PANTHER" id="PTHR43037:SF1">
    <property type="entry name" value="BLL1128 PROTEIN"/>
    <property type="match status" value="1"/>
</dbReference>
<evidence type="ECO:0000256" key="2">
    <source>
        <dbReference type="SAM" id="SignalP"/>
    </source>
</evidence>
<dbReference type="AlphaFoldDB" id="A0A1H7PVL0"/>
<dbReference type="InterPro" id="IPR003140">
    <property type="entry name" value="PLipase/COase/thioEstase"/>
</dbReference>
<feature type="signal peptide" evidence="2">
    <location>
        <begin position="1"/>
        <end position="20"/>
    </location>
</feature>
<reference evidence="5" key="1">
    <citation type="submission" date="2016-10" db="EMBL/GenBank/DDBJ databases">
        <authorList>
            <person name="Varghese N."/>
            <person name="Submissions S."/>
        </authorList>
    </citation>
    <scope>NUCLEOTIDE SEQUENCE [LARGE SCALE GENOMIC DNA]</scope>
    <source>
        <strain evidence="5">Jip14</strain>
    </source>
</reference>
<dbReference type="InterPro" id="IPR050955">
    <property type="entry name" value="Plant_Biomass_Hydrol_Est"/>
</dbReference>
<dbReference type="SUPFAM" id="SSF53474">
    <property type="entry name" value="alpha/beta-Hydrolases"/>
    <property type="match status" value="1"/>
</dbReference>
<organism evidence="4 5">
    <name type="scientific">Parapedobacter koreensis</name>
    <dbReference type="NCBI Taxonomy" id="332977"/>
    <lineage>
        <taxon>Bacteria</taxon>
        <taxon>Pseudomonadati</taxon>
        <taxon>Bacteroidota</taxon>
        <taxon>Sphingobacteriia</taxon>
        <taxon>Sphingobacteriales</taxon>
        <taxon>Sphingobacteriaceae</taxon>
        <taxon>Parapedobacter</taxon>
    </lineage>
</organism>
<accession>A0A1H7PVL0</accession>
<dbReference type="OrthoDB" id="9764953at2"/>
<dbReference type="GO" id="GO:0016787">
    <property type="term" value="F:hydrolase activity"/>
    <property type="evidence" value="ECO:0007669"/>
    <property type="project" value="InterPro"/>
</dbReference>
<dbReference type="Gene3D" id="3.40.50.1820">
    <property type="entry name" value="alpha/beta hydrolase"/>
    <property type="match status" value="1"/>
</dbReference>
<dbReference type="STRING" id="332977.SAMN05421740_10521"/>
<dbReference type="Pfam" id="PF02230">
    <property type="entry name" value="Abhydrolase_2"/>
    <property type="match status" value="1"/>
</dbReference>
<evidence type="ECO:0000256" key="1">
    <source>
        <dbReference type="ARBA" id="ARBA00022729"/>
    </source>
</evidence>
<dbReference type="RefSeq" id="WP_090606073.1">
    <property type="nucleotide sequence ID" value="NZ_FNZR01000005.1"/>
</dbReference>
<evidence type="ECO:0000313" key="4">
    <source>
        <dbReference type="EMBL" id="SEL39295.1"/>
    </source>
</evidence>
<dbReference type="EMBL" id="FNZR01000005">
    <property type="protein sequence ID" value="SEL39295.1"/>
    <property type="molecule type" value="Genomic_DNA"/>
</dbReference>
<dbReference type="Proteomes" id="UP000198916">
    <property type="component" value="Unassembled WGS sequence"/>
</dbReference>
<gene>
    <name evidence="4" type="ORF">SAMN05421740_10521</name>
</gene>
<sequence length="261" mass="29214">MKQRLVTAFSCLCIAIGAYAQDFPAFQAKQLIHRGDTLPYRILYPDGYDPEGQYPVLFFLHGAGERGNDNASQLTHGGSLFLADSIRHAFPAIIVFPQCPEASFWSNVAIQSQDDGKREFYFRTGGKPSVGMRLFLRLVRQTLRDEGVDKKQVYIGGLSMGAMGTYEALRRKPKVFAAAFAICGGDNTFNVKKYAHIPLWIFHGEQDDVVPPTHSHAIVTELKRLGANPKYTFYPTANHNSWDAAFAEPDLLPWLFSHAKK</sequence>
<evidence type="ECO:0000313" key="5">
    <source>
        <dbReference type="Proteomes" id="UP000198916"/>
    </source>
</evidence>
<keyword evidence="5" id="KW-1185">Reference proteome</keyword>
<feature type="domain" description="Phospholipase/carboxylesterase/thioesterase" evidence="3">
    <location>
        <begin position="56"/>
        <end position="245"/>
    </location>
</feature>
<evidence type="ECO:0000259" key="3">
    <source>
        <dbReference type="Pfam" id="PF02230"/>
    </source>
</evidence>
<dbReference type="InterPro" id="IPR029058">
    <property type="entry name" value="AB_hydrolase_fold"/>
</dbReference>
<keyword evidence="1 2" id="KW-0732">Signal</keyword>
<name>A0A1H7PVL0_9SPHI</name>
<proteinExistence type="predicted"/>
<dbReference type="PANTHER" id="PTHR43037">
    <property type="entry name" value="UNNAMED PRODUCT-RELATED"/>
    <property type="match status" value="1"/>
</dbReference>